<proteinExistence type="predicted"/>
<feature type="region of interest" description="Disordered" evidence="1">
    <location>
        <begin position="120"/>
        <end position="147"/>
    </location>
</feature>
<accession>A0A4D6L2P7</accession>
<name>A0A4D6L2P7_VIGUN</name>
<reference evidence="2 3" key="1">
    <citation type="submission" date="2019-04" db="EMBL/GenBank/DDBJ databases">
        <title>An improved genome assembly and genetic linkage map for asparagus bean, Vigna unguiculata ssp. sesquipedialis.</title>
        <authorList>
            <person name="Xia Q."/>
            <person name="Zhang R."/>
            <person name="Dong Y."/>
        </authorList>
    </citation>
    <scope>NUCLEOTIDE SEQUENCE [LARGE SCALE GENOMIC DNA]</scope>
    <source>
        <tissue evidence="2">Leaf</tissue>
    </source>
</reference>
<dbReference type="Proteomes" id="UP000501690">
    <property type="component" value="Linkage Group LG2"/>
</dbReference>
<gene>
    <name evidence="2" type="ORF">DEO72_LG2g3064</name>
</gene>
<feature type="compositionally biased region" description="Low complexity" evidence="1">
    <location>
        <begin position="129"/>
        <end position="147"/>
    </location>
</feature>
<dbReference type="AlphaFoldDB" id="A0A4D6L2P7"/>
<evidence type="ECO:0000313" key="3">
    <source>
        <dbReference type="Proteomes" id="UP000501690"/>
    </source>
</evidence>
<keyword evidence="3" id="KW-1185">Reference proteome</keyword>
<organism evidence="2 3">
    <name type="scientific">Vigna unguiculata</name>
    <name type="common">Cowpea</name>
    <dbReference type="NCBI Taxonomy" id="3917"/>
    <lineage>
        <taxon>Eukaryota</taxon>
        <taxon>Viridiplantae</taxon>
        <taxon>Streptophyta</taxon>
        <taxon>Embryophyta</taxon>
        <taxon>Tracheophyta</taxon>
        <taxon>Spermatophyta</taxon>
        <taxon>Magnoliopsida</taxon>
        <taxon>eudicotyledons</taxon>
        <taxon>Gunneridae</taxon>
        <taxon>Pentapetalae</taxon>
        <taxon>rosids</taxon>
        <taxon>fabids</taxon>
        <taxon>Fabales</taxon>
        <taxon>Fabaceae</taxon>
        <taxon>Papilionoideae</taxon>
        <taxon>50 kb inversion clade</taxon>
        <taxon>NPAAA clade</taxon>
        <taxon>indigoferoid/millettioid clade</taxon>
        <taxon>Phaseoleae</taxon>
        <taxon>Vigna</taxon>
    </lineage>
</organism>
<feature type="region of interest" description="Disordered" evidence="1">
    <location>
        <begin position="157"/>
        <end position="176"/>
    </location>
</feature>
<dbReference type="EMBL" id="CP039346">
    <property type="protein sequence ID" value="QCD82724.1"/>
    <property type="molecule type" value="Genomic_DNA"/>
</dbReference>
<evidence type="ECO:0000313" key="2">
    <source>
        <dbReference type="EMBL" id="QCD82724.1"/>
    </source>
</evidence>
<evidence type="ECO:0000256" key="1">
    <source>
        <dbReference type="SAM" id="MobiDB-lite"/>
    </source>
</evidence>
<sequence>MTCCHTYRSQPIEHVRETIATDHTPQRQVEFPNTNIVRNVPRLPNSSTQGFLVFIRHPELNSRDAIPSLTRGMSFRAQLEECHVFNPYPELNSRDTRNRLAGNTYRRAQSLPNCLAGDAYRQATSGSEPPTLQTPPGGTTYTTRRTHSRSLLILSLSPGGTSLSAKRHSHQDPTVS</sequence>
<protein>
    <submittedName>
        <fullName evidence="2">Uncharacterized protein</fullName>
    </submittedName>
</protein>